<evidence type="ECO:0000313" key="2">
    <source>
        <dbReference type="EMBL" id="KIE46424.1"/>
    </source>
</evidence>
<feature type="transmembrane region" description="Helical" evidence="1">
    <location>
        <begin position="52"/>
        <end position="72"/>
    </location>
</feature>
<accession>A0A0C1U0R6</accession>
<dbReference type="OrthoDB" id="9812136at2"/>
<feature type="transmembrane region" description="Helical" evidence="1">
    <location>
        <begin position="12"/>
        <end position="32"/>
    </location>
</feature>
<comment type="caution">
    <text evidence="2">The sequence shown here is derived from an EMBL/GenBank/DDBJ whole genome shotgun (WGS) entry which is preliminary data.</text>
</comment>
<dbReference type="PANTHER" id="PTHR37304:SF1">
    <property type="entry name" value="MEMBRANE PROTEIN"/>
    <property type="match status" value="1"/>
</dbReference>
<reference evidence="2 3" key="1">
    <citation type="journal article" date="2015" name="Infect. Genet. Evol.">
        <title>Genomic sequences of six botulinum neurotoxin-producing strains representing three clostridial species illustrate the mobility and diversity of botulinum neurotoxin genes.</title>
        <authorList>
            <person name="Smith T.J."/>
            <person name="Hill K.K."/>
            <person name="Xie G."/>
            <person name="Foley B.T."/>
            <person name="Williamson C.H."/>
            <person name="Foster J.T."/>
            <person name="Johnson S.L."/>
            <person name="Chertkov O."/>
            <person name="Teshima H."/>
            <person name="Gibbons H.S."/>
            <person name="Johnsky L.A."/>
            <person name="Karavis M.A."/>
            <person name="Smith L.A."/>
        </authorList>
    </citation>
    <scope>NUCLEOTIDE SEQUENCE [LARGE SCALE GENOMIC DNA]</scope>
    <source>
        <strain evidence="2 3">CDC 2741</strain>
    </source>
</reference>
<keyword evidence="1" id="KW-0812">Transmembrane</keyword>
<dbReference type="RefSeq" id="WP_039633382.1">
    <property type="nucleotide sequence ID" value="NZ_AYSO01000017.1"/>
</dbReference>
<name>A0A0C1U0R6_9CLOT</name>
<evidence type="ECO:0000313" key="3">
    <source>
        <dbReference type="Proteomes" id="UP000031366"/>
    </source>
</evidence>
<keyword evidence="1" id="KW-1133">Transmembrane helix</keyword>
<evidence type="ECO:0008006" key="4">
    <source>
        <dbReference type="Google" id="ProtNLM"/>
    </source>
</evidence>
<proteinExistence type="predicted"/>
<evidence type="ECO:0000256" key="1">
    <source>
        <dbReference type="SAM" id="Phobius"/>
    </source>
</evidence>
<dbReference type="AlphaFoldDB" id="A0A0C1U0R6"/>
<dbReference type="Proteomes" id="UP000031366">
    <property type="component" value="Unassembled WGS sequence"/>
</dbReference>
<dbReference type="EMBL" id="AYSO01000017">
    <property type="protein sequence ID" value="KIE46424.1"/>
    <property type="molecule type" value="Genomic_DNA"/>
</dbReference>
<sequence length="76" mass="8729">MYRVNLLDKLSFILVIIGAFNWGLVGLFNFNLISKFFSLIPSESITVFLSRLLYILIGLAAVNILKFFMTCYKTNK</sequence>
<keyword evidence="1" id="KW-0472">Membrane</keyword>
<keyword evidence="3" id="KW-1185">Reference proteome</keyword>
<gene>
    <name evidence="2" type="ORF">U732_1605</name>
</gene>
<organism evidence="2 3">
    <name type="scientific">Clostridium argentinense CDC 2741</name>
    <dbReference type="NCBI Taxonomy" id="1418104"/>
    <lineage>
        <taxon>Bacteria</taxon>
        <taxon>Bacillati</taxon>
        <taxon>Bacillota</taxon>
        <taxon>Clostridia</taxon>
        <taxon>Eubacteriales</taxon>
        <taxon>Clostridiaceae</taxon>
        <taxon>Clostridium</taxon>
    </lineage>
</organism>
<dbReference type="Pfam" id="PF04070">
    <property type="entry name" value="DUF378"/>
    <property type="match status" value="1"/>
</dbReference>
<protein>
    <recommendedName>
        <fullName evidence="4">DUF378 domain-containing protein</fullName>
    </recommendedName>
</protein>
<dbReference type="InterPro" id="IPR007211">
    <property type="entry name" value="DUF378"/>
</dbReference>
<dbReference type="PANTHER" id="PTHR37304">
    <property type="entry name" value="MEMBRANE PROTEIN-RELATED"/>
    <property type="match status" value="1"/>
</dbReference>